<sequence length="503" mass="58579">MDDIKLYSKSEKEMKTLIDITSKFSRDINMQFGLDKCKTIHIIRGKIKPGDYDINNIDVITAMEPEDFYKYLGYKQLKGLDHTTIKNTLKNEYKNRVSALCKTQLSSKHLIKALNTYAIPILTYSFGVIKWSKTEICQLERTTRTTLTKHNNLHPKSAIERLTIKRQHGGRGLIDIHHLWQKQIAKLKLFFHTKSNTSNIHKAIVTHDTNYTPLNLHEPNLSYDINNDPQKQKLEDWKKKVLHGRHPHDLEQAHIDTIASNKWLKIGNLFPETEGFIIAIQDQIINTKNYRKFIIKDPTITNDKCRKCHTQPETIQHITGACTTLTQTDYTHRHNQLANIIHQNLAIKHKLIPDTNTPYYKYTPQNVLENTTHKLYYDRAILTDRTVHYNRPDITLRDKIKNITYLIDIAVPNTHNLQKTIGEKISKYAELKEEVARIWRQDKVYIVPIVVSTTGVIPNHLHNSLKLIDLKDTIYITLQKAAILNTCRIVRKFMELDENTTST</sequence>
<evidence type="ECO:0000313" key="2">
    <source>
        <dbReference type="Proteomes" id="UP000829999"/>
    </source>
</evidence>
<dbReference type="AlphaFoldDB" id="A0A9R0DH23"/>
<dbReference type="PROSITE" id="PS50878">
    <property type="entry name" value="RT_POL"/>
    <property type="match status" value="1"/>
</dbReference>
<dbReference type="RefSeq" id="XP_035453019.1">
    <property type="nucleotide sequence ID" value="XM_035597126.2"/>
</dbReference>
<reference evidence="3" key="1">
    <citation type="submission" date="2025-08" db="UniProtKB">
        <authorList>
            <consortium name="RefSeq"/>
        </authorList>
    </citation>
    <scope>IDENTIFICATION</scope>
    <source>
        <tissue evidence="3">Whole larval tissue</tissue>
    </source>
</reference>
<dbReference type="GeneID" id="118278064"/>
<keyword evidence="2" id="KW-1185">Reference proteome</keyword>
<dbReference type="OrthoDB" id="2194416at2759"/>
<dbReference type="InterPro" id="IPR000477">
    <property type="entry name" value="RT_dom"/>
</dbReference>
<evidence type="ECO:0000313" key="3">
    <source>
        <dbReference type="RefSeq" id="XP_035453019.1"/>
    </source>
</evidence>
<proteinExistence type="predicted"/>
<dbReference type="PANTHER" id="PTHR35450">
    <property type="entry name" value="REVERSE TRANSCRIPTASE DOMAIN-CONTAINING PROTEIN"/>
    <property type="match status" value="1"/>
</dbReference>
<dbReference type="PANTHER" id="PTHR35450:SF2">
    <property type="entry name" value="REVERSE TRANSCRIPTASE DOMAIN-CONTAINING PROTEIN"/>
    <property type="match status" value="1"/>
</dbReference>
<gene>
    <name evidence="3" type="primary">LOC118278064</name>
</gene>
<protein>
    <submittedName>
        <fullName evidence="3">Uncharacterized protein LOC118278064</fullName>
    </submittedName>
</protein>
<name>A0A9R0DH23_SPOFR</name>
<feature type="domain" description="Reverse transcriptase" evidence="1">
    <location>
        <begin position="1"/>
        <end position="76"/>
    </location>
</feature>
<evidence type="ECO:0000259" key="1">
    <source>
        <dbReference type="PROSITE" id="PS50878"/>
    </source>
</evidence>
<organism evidence="2 3">
    <name type="scientific">Spodoptera frugiperda</name>
    <name type="common">Fall armyworm</name>
    <dbReference type="NCBI Taxonomy" id="7108"/>
    <lineage>
        <taxon>Eukaryota</taxon>
        <taxon>Metazoa</taxon>
        <taxon>Ecdysozoa</taxon>
        <taxon>Arthropoda</taxon>
        <taxon>Hexapoda</taxon>
        <taxon>Insecta</taxon>
        <taxon>Pterygota</taxon>
        <taxon>Neoptera</taxon>
        <taxon>Endopterygota</taxon>
        <taxon>Lepidoptera</taxon>
        <taxon>Glossata</taxon>
        <taxon>Ditrysia</taxon>
        <taxon>Noctuoidea</taxon>
        <taxon>Noctuidae</taxon>
        <taxon>Amphipyrinae</taxon>
        <taxon>Spodoptera</taxon>
    </lineage>
</organism>
<dbReference type="Proteomes" id="UP000829999">
    <property type="component" value="Chromosome 18"/>
</dbReference>
<accession>A0A9R0DH23</accession>